<reference evidence="3" key="1">
    <citation type="submission" date="2021-10" db="EMBL/GenBank/DDBJ databases">
        <title>Tropical sea cucumber genome reveals ecological adaptation and Cuvierian tubules defense mechanism.</title>
        <authorList>
            <person name="Chen T."/>
        </authorList>
    </citation>
    <scope>NUCLEOTIDE SEQUENCE</scope>
    <source>
        <strain evidence="3">Nanhai2018</strain>
        <tissue evidence="3">Muscle</tissue>
    </source>
</reference>
<dbReference type="Pfam" id="PF26215">
    <property type="entry name" value="HTH_animal"/>
    <property type="match status" value="1"/>
</dbReference>
<dbReference type="EMBL" id="JAIZAY010000002">
    <property type="protein sequence ID" value="KAJ8046194.1"/>
    <property type="molecule type" value="Genomic_DNA"/>
</dbReference>
<feature type="domain" description="Helix-turn-helix" evidence="2">
    <location>
        <begin position="423"/>
        <end position="477"/>
    </location>
</feature>
<comment type="caution">
    <text evidence="3">The sequence shown here is derived from an EMBL/GenBank/DDBJ whole genome shotgun (WGS) entry which is preliminary data.</text>
</comment>
<evidence type="ECO:0000313" key="3">
    <source>
        <dbReference type="EMBL" id="KAJ8046194.1"/>
    </source>
</evidence>
<gene>
    <name evidence="3" type="ORF">HOLleu_04798</name>
</gene>
<dbReference type="PANTHER" id="PTHR21301:SF10">
    <property type="entry name" value="REVERSE TRANSCRIPTASE DOMAIN-CONTAINING PROTEIN"/>
    <property type="match status" value="1"/>
</dbReference>
<dbReference type="OrthoDB" id="5970526at2759"/>
<proteinExistence type="predicted"/>
<evidence type="ECO:0000313" key="4">
    <source>
        <dbReference type="Proteomes" id="UP001152320"/>
    </source>
</evidence>
<feature type="region of interest" description="Disordered" evidence="1">
    <location>
        <begin position="700"/>
        <end position="728"/>
    </location>
</feature>
<evidence type="ECO:0000256" key="1">
    <source>
        <dbReference type="SAM" id="MobiDB-lite"/>
    </source>
</evidence>
<accession>A0A9Q1CKF1</accession>
<keyword evidence="4" id="KW-1185">Reference proteome</keyword>
<dbReference type="PANTHER" id="PTHR21301">
    <property type="entry name" value="REVERSE TRANSCRIPTASE"/>
    <property type="match status" value="1"/>
</dbReference>
<organism evidence="3 4">
    <name type="scientific">Holothuria leucospilota</name>
    <name type="common">Black long sea cucumber</name>
    <name type="synonym">Mertensiothuria leucospilota</name>
    <dbReference type="NCBI Taxonomy" id="206669"/>
    <lineage>
        <taxon>Eukaryota</taxon>
        <taxon>Metazoa</taxon>
        <taxon>Echinodermata</taxon>
        <taxon>Eleutherozoa</taxon>
        <taxon>Echinozoa</taxon>
        <taxon>Holothuroidea</taxon>
        <taxon>Aspidochirotacea</taxon>
        <taxon>Aspidochirotida</taxon>
        <taxon>Holothuriidae</taxon>
        <taxon>Holothuria</taxon>
    </lineage>
</organism>
<name>A0A9Q1CKF1_HOLLE</name>
<sequence>MEQIRYNYSMKNIPVASHNSYRRKLLEKVESVVRRMRWKALFFRTTDADTDDSQDSMDEPPNTYGLKSKRNPPKVDETKAFENDLFSIVENIEFRKVVDPFQDKLSSDTKSITSSNQLFVPADKTKNYYKLGIDQYNKLLTENVTSKYKPTEHHTYENINKEMFNLAEKHEVSDRINVMKPTDAFVTLKDHKPNFTNRPTCRLINPAKSELGKVSKSILDRVNEKVRHATNLNQWRSTSDVVEWFSKIQQKERATFMLFDIAEFYPSISEDLLKQSLDWSRQYCEISQLQYNTIMHCRKSLLFHNNRPWVKKDNPSTFDVTMGSFDGAEICENVGLFILHTLRKTVTSSDIGLYRDDGLAVLKNMTGRTADNLRKKVISAFNALGLKITAESNLKVVNFLDVTFDLRSSSYYPYRKPNDDPVYVHKSSNHPPQILKQIPTAISKRISQLSHNEESFNTASHIYNNALRVSGYNETLTYTTPEKKRKRKRTRKIIWFNPPFCKSVKTNVAKAFLRLIDKHFPPTNPLHKIFNRNTIKVSYSCLPNVRNLIQSHNRKVLRQARDQPETQLCNCRIRNDCPVQGLCLTSRVVYQADISSASSDVVSYIGMTGGSFKNRYANHKKSFRNSKCEKETELSKYIWQLKRQGTPYSIKWSIISTPPPGPATPSHCSLCLEEKFRIMSFTTNRLLNKRSEYLNTCRHSTQTYRRSSTNLNEPTTSSPDPSNRTSVT</sequence>
<dbReference type="AlphaFoldDB" id="A0A9Q1CKF1"/>
<dbReference type="InterPro" id="IPR058912">
    <property type="entry name" value="HTH_animal"/>
</dbReference>
<protein>
    <recommendedName>
        <fullName evidence="2">Helix-turn-helix domain-containing protein</fullName>
    </recommendedName>
</protein>
<feature type="compositionally biased region" description="Acidic residues" evidence="1">
    <location>
        <begin position="48"/>
        <end position="58"/>
    </location>
</feature>
<evidence type="ECO:0000259" key="2">
    <source>
        <dbReference type="Pfam" id="PF26215"/>
    </source>
</evidence>
<feature type="region of interest" description="Disordered" evidence="1">
    <location>
        <begin position="48"/>
        <end position="74"/>
    </location>
</feature>
<dbReference type="Proteomes" id="UP001152320">
    <property type="component" value="Chromosome 2"/>
</dbReference>